<dbReference type="InterPro" id="IPR036388">
    <property type="entry name" value="WH-like_DNA-bd_sf"/>
</dbReference>
<feature type="domain" description="RecX second three-helical" evidence="6">
    <location>
        <begin position="72"/>
        <end position="111"/>
    </location>
</feature>
<sequence>MKRSTPQKSNTEPDAECSFAEACQKAYACGLRLLVRREHSERELRFKLERRDYRPAVIDEVLSQLVDDGYLSDARFAEVFVRSRHERGTGPLKIRAELRERGVDEGLVEDAFRELGADWFDAARRQRDRRFGVTPPQDFRERARQLRFLQQRGFSGEQARAALASAPRYP</sequence>
<comment type="subcellular location">
    <subcellularLocation>
        <location evidence="1 5">Cytoplasm</location>
    </subcellularLocation>
</comment>
<dbReference type="Gene3D" id="1.10.10.10">
    <property type="entry name" value="Winged helix-like DNA-binding domain superfamily/Winged helix DNA-binding domain"/>
    <property type="match status" value="3"/>
</dbReference>
<dbReference type="EMBL" id="SMFX01000001">
    <property type="protein sequence ID" value="TCK17679.1"/>
    <property type="molecule type" value="Genomic_DNA"/>
</dbReference>
<proteinExistence type="inferred from homology"/>
<evidence type="ECO:0000313" key="9">
    <source>
        <dbReference type="EMBL" id="TCK17679.1"/>
    </source>
</evidence>
<reference evidence="9 10" key="1">
    <citation type="submission" date="2019-03" db="EMBL/GenBank/DDBJ databases">
        <title>Genomic Encyclopedia of Type Strains, Phase IV (KMG-IV): sequencing the most valuable type-strain genomes for metagenomic binning, comparative biology and taxonomic classification.</title>
        <authorList>
            <person name="Goeker M."/>
        </authorList>
    </citation>
    <scope>NUCLEOTIDE SEQUENCE [LARGE SCALE GENOMIC DNA]</scope>
    <source>
        <strain evidence="9 10">DSM 19610</strain>
    </source>
</reference>
<dbReference type="PANTHER" id="PTHR33602:SF1">
    <property type="entry name" value="REGULATORY PROTEIN RECX FAMILY PROTEIN"/>
    <property type="match status" value="1"/>
</dbReference>
<evidence type="ECO:0000259" key="6">
    <source>
        <dbReference type="Pfam" id="PF02631"/>
    </source>
</evidence>
<feature type="domain" description="RecX first three-helical" evidence="8">
    <location>
        <begin position="26"/>
        <end position="65"/>
    </location>
</feature>
<organism evidence="9 10">
    <name type="scientific">Thiogranum longum</name>
    <dbReference type="NCBI Taxonomy" id="1537524"/>
    <lineage>
        <taxon>Bacteria</taxon>
        <taxon>Pseudomonadati</taxon>
        <taxon>Pseudomonadota</taxon>
        <taxon>Gammaproteobacteria</taxon>
        <taxon>Chromatiales</taxon>
        <taxon>Ectothiorhodospiraceae</taxon>
        <taxon>Thiogranum</taxon>
    </lineage>
</organism>
<evidence type="ECO:0000256" key="3">
    <source>
        <dbReference type="ARBA" id="ARBA00018111"/>
    </source>
</evidence>
<evidence type="ECO:0000256" key="5">
    <source>
        <dbReference type="HAMAP-Rule" id="MF_01114"/>
    </source>
</evidence>
<dbReference type="InterPro" id="IPR053926">
    <property type="entry name" value="RecX_HTH_1st"/>
</dbReference>
<dbReference type="Pfam" id="PF02631">
    <property type="entry name" value="RecX_HTH2"/>
    <property type="match status" value="1"/>
</dbReference>
<comment type="caution">
    <text evidence="9">The sequence shown here is derived from an EMBL/GenBank/DDBJ whole genome shotgun (WGS) entry which is preliminary data.</text>
</comment>
<evidence type="ECO:0000259" key="7">
    <source>
        <dbReference type="Pfam" id="PF21981"/>
    </source>
</evidence>
<dbReference type="GO" id="GO:0006282">
    <property type="term" value="P:regulation of DNA repair"/>
    <property type="evidence" value="ECO:0007669"/>
    <property type="project" value="UniProtKB-UniRule"/>
</dbReference>
<evidence type="ECO:0000313" key="10">
    <source>
        <dbReference type="Proteomes" id="UP000295707"/>
    </source>
</evidence>
<dbReference type="Proteomes" id="UP000295707">
    <property type="component" value="Unassembled WGS sequence"/>
</dbReference>
<feature type="domain" description="RecX third three-helical" evidence="7">
    <location>
        <begin position="120"/>
        <end position="163"/>
    </location>
</feature>
<evidence type="ECO:0000259" key="8">
    <source>
        <dbReference type="Pfam" id="PF21982"/>
    </source>
</evidence>
<protein>
    <recommendedName>
        <fullName evidence="3 5">Regulatory protein RecX</fullName>
    </recommendedName>
</protein>
<dbReference type="InterPro" id="IPR003783">
    <property type="entry name" value="Regulatory_RecX"/>
</dbReference>
<dbReference type="RefSeq" id="WP_132971539.1">
    <property type="nucleotide sequence ID" value="NZ_SMFX01000001.1"/>
</dbReference>
<dbReference type="HAMAP" id="MF_01114">
    <property type="entry name" value="RecX"/>
    <property type="match status" value="1"/>
</dbReference>
<comment type="similarity">
    <text evidence="2 5">Belongs to the RecX family.</text>
</comment>
<evidence type="ECO:0000256" key="2">
    <source>
        <dbReference type="ARBA" id="ARBA00009695"/>
    </source>
</evidence>
<evidence type="ECO:0000256" key="1">
    <source>
        <dbReference type="ARBA" id="ARBA00004496"/>
    </source>
</evidence>
<dbReference type="PANTHER" id="PTHR33602">
    <property type="entry name" value="REGULATORY PROTEIN RECX FAMILY PROTEIN"/>
    <property type="match status" value="1"/>
</dbReference>
<dbReference type="GO" id="GO:0005737">
    <property type="term" value="C:cytoplasm"/>
    <property type="evidence" value="ECO:0007669"/>
    <property type="project" value="UniProtKB-SubCell"/>
</dbReference>
<gene>
    <name evidence="5" type="primary">recX</name>
    <name evidence="9" type="ORF">DFR30_0917</name>
</gene>
<evidence type="ECO:0000256" key="4">
    <source>
        <dbReference type="ARBA" id="ARBA00022490"/>
    </source>
</evidence>
<keyword evidence="4 5" id="KW-0963">Cytoplasm</keyword>
<dbReference type="Pfam" id="PF21982">
    <property type="entry name" value="RecX_HTH1"/>
    <property type="match status" value="1"/>
</dbReference>
<dbReference type="InterPro" id="IPR053924">
    <property type="entry name" value="RecX_HTH_2nd"/>
</dbReference>
<keyword evidence="10" id="KW-1185">Reference proteome</keyword>
<comment type="function">
    <text evidence="5">Modulates RecA activity.</text>
</comment>
<dbReference type="InterPro" id="IPR053925">
    <property type="entry name" value="RecX_HTH_3rd"/>
</dbReference>
<dbReference type="AlphaFoldDB" id="A0A4R1HEC3"/>
<accession>A0A4R1HEC3</accession>
<dbReference type="OrthoDB" id="7066780at2"/>
<name>A0A4R1HEC3_9GAMM</name>
<dbReference type="Pfam" id="PF21981">
    <property type="entry name" value="RecX_HTH3"/>
    <property type="match status" value="1"/>
</dbReference>